<dbReference type="AlphaFoldDB" id="A0AAP6XQ30"/>
<dbReference type="InterPro" id="IPR019993">
    <property type="entry name" value="RecB_nuclease_TM0106_put"/>
</dbReference>
<name>A0AAP6XQ30_9CORY</name>
<dbReference type="InterPro" id="IPR038720">
    <property type="entry name" value="YprB_RNase_H-like_dom"/>
</dbReference>
<gene>
    <name evidence="2" type="ORF">HC138_11525</name>
</gene>
<feature type="domain" description="YprB ribonuclease H-like" evidence="1">
    <location>
        <begin position="348"/>
        <end position="520"/>
    </location>
</feature>
<evidence type="ECO:0000259" key="1">
    <source>
        <dbReference type="Pfam" id="PF13482"/>
    </source>
</evidence>
<dbReference type="NCBIfam" id="TIGR03491">
    <property type="entry name" value="TM0106 family RecB-like putative nuclease"/>
    <property type="match status" value="1"/>
</dbReference>
<accession>A0AAP6XQ30</accession>
<dbReference type="EMBL" id="JAAUVV010000036">
    <property type="protein sequence ID" value="NJJ04963.1"/>
    <property type="molecule type" value="Genomic_DNA"/>
</dbReference>
<sequence length="535" mass="58719">MVGTPCVFVCVNSKQLYLSVRQRCPGIVAGIVKPPTVGGTAQPAQPVRASDLVGCRYRLRQRRAHPDTPELPDALLRQPQIDAGRAAVFDALPVKRAVGDGRGKAFTRIDIDPGAGVDARVVDARLALKRRAHLITNAALEGEIDGAPALAEVDILVRTDRGYAPVIISNHRVAREHPTNEMLMVPTARLGLGRAMTVKAKGRHHTVDGYRLAMAHVLLGTLADGRGGAVGQDRSRVYVVDPARYVPQLREALAVEIPDEPKRMKQCASCRFWPLCKPRLEELDDISLLLPGGRGDVWREEGITTVQSLIDDGPAEPAAIARAWRAGIPVLRREKLAPVPRADVEIDIDMEAYLDQGAYLWGAYDGEQYRAFVTWEDVGGAAEEANFNAFWSWLMQRRRDAREAGQTFRAYCYAAGGENHWLRSSARRFASVDEAEVAEFIASEDWVDVFALVRRSLVGTDGLGLKVLGPVVGFAWEDDDVDGERSVALRRAGRLGDIEARDMLIRYNEDDCLATRAVRDFLDAGAPGVPRLGEV</sequence>
<comment type="caution">
    <text evidence="2">The sequence shown here is derived from an EMBL/GenBank/DDBJ whole genome shotgun (WGS) entry which is preliminary data.</text>
</comment>
<protein>
    <submittedName>
        <fullName evidence="2">TM0106 family RecB-like putative nuclease</fullName>
    </submittedName>
</protein>
<organism evidence="2 3">
    <name type="scientific">Corynebacterium coyleae</name>
    <dbReference type="NCBI Taxonomy" id="53374"/>
    <lineage>
        <taxon>Bacteria</taxon>
        <taxon>Bacillati</taxon>
        <taxon>Actinomycetota</taxon>
        <taxon>Actinomycetes</taxon>
        <taxon>Mycobacteriales</taxon>
        <taxon>Corynebacteriaceae</taxon>
        <taxon>Corynebacterium</taxon>
    </lineage>
</organism>
<dbReference type="Proteomes" id="UP000591626">
    <property type="component" value="Unassembled WGS sequence"/>
</dbReference>
<evidence type="ECO:0000313" key="2">
    <source>
        <dbReference type="EMBL" id="NJJ04963.1"/>
    </source>
</evidence>
<proteinExistence type="predicted"/>
<dbReference type="Pfam" id="PF13482">
    <property type="entry name" value="RNase_H_2"/>
    <property type="match status" value="1"/>
</dbReference>
<reference evidence="2 3" key="1">
    <citation type="submission" date="2020-03" db="EMBL/GenBank/DDBJ databases">
        <title>Draft genome sequences of bacterial isolates from the female urobiome.</title>
        <authorList>
            <person name="Miller-Ensminger T."/>
            <person name="Wolfe A.J."/>
            <person name="Putonti C."/>
        </authorList>
    </citation>
    <scope>NUCLEOTIDE SEQUENCE [LARGE SCALE GENOMIC DNA]</scope>
    <source>
        <strain evidence="2 3">UMB8490</strain>
    </source>
</reference>
<evidence type="ECO:0000313" key="3">
    <source>
        <dbReference type="Proteomes" id="UP000591626"/>
    </source>
</evidence>